<dbReference type="InterPro" id="IPR006918">
    <property type="entry name" value="COBRA_pln"/>
</dbReference>
<feature type="chain" id="PRO_5002648873" description="COBRA C-terminal domain-containing protein" evidence="9">
    <location>
        <begin position="28"/>
        <end position="683"/>
    </location>
</feature>
<gene>
    <name evidence="11" type="ORF">OsI_24225</name>
</gene>
<accession>A2YGC4</accession>
<evidence type="ECO:0000256" key="2">
    <source>
        <dbReference type="ARBA" id="ARBA00005507"/>
    </source>
</evidence>
<feature type="domain" description="COBRA C-terminal" evidence="10">
    <location>
        <begin position="431"/>
        <end position="647"/>
    </location>
</feature>
<dbReference type="HOGENOM" id="CLU_420019_0_0_1"/>
<dbReference type="EMBL" id="CM000131">
    <property type="protein sequence ID" value="EAZ02135.1"/>
    <property type="molecule type" value="Genomic_DNA"/>
</dbReference>
<comment type="similarity">
    <text evidence="2">Belongs to the COBRA family.</text>
</comment>
<keyword evidence="6" id="KW-0325">Glycoprotein</keyword>
<proteinExistence type="inferred from homology"/>
<name>A2YGC4_ORYSI</name>
<evidence type="ECO:0000313" key="11">
    <source>
        <dbReference type="EMBL" id="EAZ02135.1"/>
    </source>
</evidence>
<feature type="signal peptide" evidence="9">
    <location>
        <begin position="1"/>
        <end position="27"/>
    </location>
</feature>
<keyword evidence="8" id="KW-0812">Transmembrane</keyword>
<evidence type="ECO:0000256" key="9">
    <source>
        <dbReference type="SAM" id="SignalP"/>
    </source>
</evidence>
<evidence type="ECO:0000256" key="5">
    <source>
        <dbReference type="ARBA" id="ARBA00023136"/>
    </source>
</evidence>
<evidence type="ECO:0000313" key="12">
    <source>
        <dbReference type="Proteomes" id="UP000007015"/>
    </source>
</evidence>
<evidence type="ECO:0000256" key="3">
    <source>
        <dbReference type="ARBA" id="ARBA00022475"/>
    </source>
</evidence>
<protein>
    <recommendedName>
        <fullName evidence="10">COBRA C-terminal domain-containing protein</fullName>
    </recommendedName>
</protein>
<feature type="region of interest" description="Disordered" evidence="7">
    <location>
        <begin position="29"/>
        <end position="50"/>
    </location>
</feature>
<sequence>MPLRRRWAALLLGVAVVLAVAAAGARAQDYNNGGGGDGEDEEEEEKPSFKAQEACNGAFLTYTFTEREKEYPRTKNATAQAFAFKATATVLNTMTEDLKAWQMFVGFQHKEILVTVGGAVLLDGTDLPANVSGGVTFAGYPMANLLNSIETAGDLTQIQAQIDITGTQFGVKPPTAPMPRTIKLSNPGFRCPKPTHKQSVMYVCCVKDPKFKAKKVNTTTRYLPRQKADLTIAYDVLQAFGNNYMVQVTIDNWSPIGRLDNWNLTWEWKRGEFIYKMRGAYTLNKEGPACVYSPAAGYYKDFDFTPAYSCEKRPIVVDLPPEREKDKDVGNIPFCCKNGTLLPPTMDESKSRAVFQMQVFKLPPDLNRTALYPPQNWKIIGKLNPQYACRQPVRVSPVVFPDQTGLMSSTPAVASWQVACNITRPKRRAAKCCVSFSAYYDDSVVPCNTCACGCGGGGGGGNDTATCDADARATPLPPEALLIPFDNRTAKARAWAKIKHRRVPNPMPCGDNCGLSVNWHIMNNYKSGWAARITIFNWQDYTFKDWFAAVTMRDHYSGYENVYSFNGTKMGAPFNNSIFMQGLPGLTYLEPITDGRTPEDPRVPGKQQSVISFSRKDAPNVNIAKGEGFPKRLYFDGEECALPDTIPKPSSAHRRAAAAASLGQIVMAVVLVMVVAVVDSLCL</sequence>
<feature type="transmembrane region" description="Helical" evidence="8">
    <location>
        <begin position="656"/>
        <end position="678"/>
    </location>
</feature>
<evidence type="ECO:0000256" key="6">
    <source>
        <dbReference type="ARBA" id="ARBA00023180"/>
    </source>
</evidence>
<dbReference type="InterPro" id="IPR056900">
    <property type="entry name" value="COB_C"/>
</dbReference>
<dbReference type="Pfam" id="PF04833">
    <property type="entry name" value="COBRA"/>
    <property type="match status" value="1"/>
</dbReference>
<keyword evidence="8" id="KW-1133">Transmembrane helix</keyword>
<dbReference type="OMA" id="PTHKQSV"/>
<dbReference type="PANTHER" id="PTHR31052">
    <property type="entry name" value="COBRA-LIKE PROTEIN 7"/>
    <property type="match status" value="1"/>
</dbReference>
<dbReference type="OrthoDB" id="2014623at2759"/>
<dbReference type="AlphaFoldDB" id="A2YGC4"/>
<dbReference type="GO" id="GO:0005886">
    <property type="term" value="C:plasma membrane"/>
    <property type="evidence" value="ECO:0007669"/>
    <property type="project" value="UniProtKB-SubCell"/>
</dbReference>
<keyword evidence="5 8" id="KW-0472">Membrane</keyword>
<keyword evidence="12" id="KW-1185">Reference proteome</keyword>
<evidence type="ECO:0000256" key="4">
    <source>
        <dbReference type="ARBA" id="ARBA00022729"/>
    </source>
</evidence>
<dbReference type="Gramene" id="BGIOSGA023488-TA">
    <property type="protein sequence ID" value="BGIOSGA023488-PA"/>
    <property type="gene ID" value="BGIOSGA023488"/>
</dbReference>
<dbReference type="STRING" id="39946.A2YGC4"/>
<organism evidence="11 12">
    <name type="scientific">Oryza sativa subsp. indica</name>
    <name type="common">Rice</name>
    <dbReference type="NCBI Taxonomy" id="39946"/>
    <lineage>
        <taxon>Eukaryota</taxon>
        <taxon>Viridiplantae</taxon>
        <taxon>Streptophyta</taxon>
        <taxon>Embryophyta</taxon>
        <taxon>Tracheophyta</taxon>
        <taxon>Spermatophyta</taxon>
        <taxon>Magnoliopsida</taxon>
        <taxon>Liliopsida</taxon>
        <taxon>Poales</taxon>
        <taxon>Poaceae</taxon>
        <taxon>BOP clade</taxon>
        <taxon>Oryzoideae</taxon>
        <taxon>Oryzeae</taxon>
        <taxon>Oryzinae</taxon>
        <taxon>Oryza</taxon>
        <taxon>Oryza sativa</taxon>
    </lineage>
</organism>
<dbReference type="PANTHER" id="PTHR31052:SF2">
    <property type="entry name" value="COBRA-LIKE PROTEIN 10"/>
    <property type="match status" value="1"/>
</dbReference>
<reference evidence="11 12" key="1">
    <citation type="journal article" date="2005" name="PLoS Biol.">
        <title>The genomes of Oryza sativa: a history of duplications.</title>
        <authorList>
            <person name="Yu J."/>
            <person name="Wang J."/>
            <person name="Lin W."/>
            <person name="Li S."/>
            <person name="Li H."/>
            <person name="Zhou J."/>
            <person name="Ni P."/>
            <person name="Dong W."/>
            <person name="Hu S."/>
            <person name="Zeng C."/>
            <person name="Zhang J."/>
            <person name="Zhang Y."/>
            <person name="Li R."/>
            <person name="Xu Z."/>
            <person name="Li S."/>
            <person name="Li X."/>
            <person name="Zheng H."/>
            <person name="Cong L."/>
            <person name="Lin L."/>
            <person name="Yin J."/>
            <person name="Geng J."/>
            <person name="Li G."/>
            <person name="Shi J."/>
            <person name="Liu J."/>
            <person name="Lv H."/>
            <person name="Li J."/>
            <person name="Wang J."/>
            <person name="Deng Y."/>
            <person name="Ran L."/>
            <person name="Shi X."/>
            <person name="Wang X."/>
            <person name="Wu Q."/>
            <person name="Li C."/>
            <person name="Ren X."/>
            <person name="Wang J."/>
            <person name="Wang X."/>
            <person name="Li D."/>
            <person name="Liu D."/>
            <person name="Zhang X."/>
            <person name="Ji Z."/>
            <person name="Zhao W."/>
            <person name="Sun Y."/>
            <person name="Zhang Z."/>
            <person name="Bao J."/>
            <person name="Han Y."/>
            <person name="Dong L."/>
            <person name="Ji J."/>
            <person name="Chen P."/>
            <person name="Wu S."/>
            <person name="Liu J."/>
            <person name="Xiao Y."/>
            <person name="Bu D."/>
            <person name="Tan J."/>
            <person name="Yang L."/>
            <person name="Ye C."/>
            <person name="Zhang J."/>
            <person name="Xu J."/>
            <person name="Zhou Y."/>
            <person name="Yu Y."/>
            <person name="Zhang B."/>
            <person name="Zhuang S."/>
            <person name="Wei H."/>
            <person name="Liu B."/>
            <person name="Lei M."/>
            <person name="Yu H."/>
            <person name="Li Y."/>
            <person name="Xu H."/>
            <person name="Wei S."/>
            <person name="He X."/>
            <person name="Fang L."/>
            <person name="Zhang Z."/>
            <person name="Zhang Y."/>
            <person name="Huang X."/>
            <person name="Su Z."/>
            <person name="Tong W."/>
            <person name="Li J."/>
            <person name="Tong Z."/>
            <person name="Li S."/>
            <person name="Ye J."/>
            <person name="Wang L."/>
            <person name="Fang L."/>
            <person name="Lei T."/>
            <person name="Chen C."/>
            <person name="Chen H."/>
            <person name="Xu Z."/>
            <person name="Li H."/>
            <person name="Huang H."/>
            <person name="Zhang F."/>
            <person name="Xu H."/>
            <person name="Li N."/>
            <person name="Zhao C."/>
            <person name="Li S."/>
            <person name="Dong L."/>
            <person name="Huang Y."/>
            <person name="Li L."/>
            <person name="Xi Y."/>
            <person name="Qi Q."/>
            <person name="Li W."/>
            <person name="Zhang B."/>
            <person name="Hu W."/>
            <person name="Zhang Y."/>
            <person name="Tian X."/>
            <person name="Jiao Y."/>
            <person name="Liang X."/>
            <person name="Jin J."/>
            <person name="Gao L."/>
            <person name="Zheng W."/>
            <person name="Hao B."/>
            <person name="Liu S."/>
            <person name="Wang W."/>
            <person name="Yuan L."/>
            <person name="Cao M."/>
            <person name="McDermott J."/>
            <person name="Samudrala R."/>
            <person name="Wang J."/>
            <person name="Wong G.K."/>
            <person name="Yang H."/>
        </authorList>
    </citation>
    <scope>NUCLEOTIDE SEQUENCE [LARGE SCALE GENOMIC DNA]</scope>
    <source>
        <strain evidence="12">cv. 93-11</strain>
    </source>
</reference>
<dbReference type="Pfam" id="PF25079">
    <property type="entry name" value="COB_C"/>
    <property type="match status" value="1"/>
</dbReference>
<evidence type="ECO:0000256" key="1">
    <source>
        <dbReference type="ARBA" id="ARBA00004236"/>
    </source>
</evidence>
<evidence type="ECO:0000259" key="10">
    <source>
        <dbReference type="Pfam" id="PF25079"/>
    </source>
</evidence>
<keyword evidence="3" id="KW-1003">Cell membrane</keyword>
<comment type="subcellular location">
    <subcellularLocation>
        <location evidence="1">Cell membrane</location>
    </subcellularLocation>
</comment>
<dbReference type="Proteomes" id="UP000007015">
    <property type="component" value="Chromosome 6"/>
</dbReference>
<evidence type="ECO:0000256" key="7">
    <source>
        <dbReference type="SAM" id="MobiDB-lite"/>
    </source>
</evidence>
<dbReference type="GO" id="GO:0010215">
    <property type="term" value="P:cellulose microfibril organization"/>
    <property type="evidence" value="ECO:0007669"/>
    <property type="project" value="InterPro"/>
</dbReference>
<evidence type="ECO:0000256" key="8">
    <source>
        <dbReference type="SAM" id="Phobius"/>
    </source>
</evidence>
<keyword evidence="4 9" id="KW-0732">Signal</keyword>